<dbReference type="GO" id="GO:0005506">
    <property type="term" value="F:iron ion binding"/>
    <property type="evidence" value="ECO:0007669"/>
    <property type="project" value="InterPro"/>
</dbReference>
<name>Q0U7I4_PHANO</name>
<evidence type="ECO:0000313" key="8">
    <source>
        <dbReference type="EMBL" id="EAT80093.2"/>
    </source>
</evidence>
<evidence type="ECO:0000256" key="2">
    <source>
        <dbReference type="ARBA" id="ARBA00022723"/>
    </source>
</evidence>
<dbReference type="InParanoid" id="Q0U7I4"/>
<dbReference type="GO" id="GO:0004497">
    <property type="term" value="F:monooxygenase activity"/>
    <property type="evidence" value="ECO:0007669"/>
    <property type="project" value="UniProtKB-KW"/>
</dbReference>
<keyword evidence="2 6" id="KW-0479">Metal-binding</keyword>
<dbReference type="Gene3D" id="1.10.630.10">
    <property type="entry name" value="Cytochrome P450"/>
    <property type="match status" value="2"/>
</dbReference>
<dbReference type="AlphaFoldDB" id="Q0U7I4"/>
<dbReference type="PRINTS" id="PR00385">
    <property type="entry name" value="P450"/>
</dbReference>
<dbReference type="STRING" id="321614.Q0U7I4"/>
<dbReference type="Proteomes" id="UP000001055">
    <property type="component" value="Unassembled WGS sequence"/>
</dbReference>
<evidence type="ECO:0000256" key="7">
    <source>
        <dbReference type="RuleBase" id="RU000461"/>
    </source>
</evidence>
<sequence length="449" mass="50687">MESVYYIALGALITYSLFRLVRVGHRPKNLPPGPPTLPIFGNIHLFQKWAKEFGPVYSLMLGTKTMIVLSSDKAVKDLLDKKSGNTSGRPDLYTGQTLMSGDKRMVMMDKQLQVLFENLDEYVHLNSTGGAALADFYPILRYLPTWLLPSKRQATQHYDREIKMYTEMYRDVKAKIQDSDSKYRPCVLNEVVSMQAKEGYSDEYTSHIPAQLWEAGSDTTSTQLYAFMQALLLYPHVQAKGQAEIDAVIGHDRMPTLDDMTRLPYVRACVKECLRWLPTAILGAFPHATCEEDTYMGYRIPKGAIILLNTWTIHRDPRRYPDPTAFNPERFLGDTSSSTESANSIDVSRRDHFAFGAGRRICPGMNVADRSMLLGISRIFWSFDVNRKIGADGKESIPVQDDFIPGFVAIPKPFDAVVTPRSVAKKAIIEKEWEVAKSGLDEMGQFAQN</sequence>
<organism evidence="8 9">
    <name type="scientific">Phaeosphaeria nodorum (strain SN15 / ATCC MYA-4574 / FGSC 10173)</name>
    <name type="common">Glume blotch fungus</name>
    <name type="synonym">Parastagonospora nodorum</name>
    <dbReference type="NCBI Taxonomy" id="321614"/>
    <lineage>
        <taxon>Eukaryota</taxon>
        <taxon>Fungi</taxon>
        <taxon>Dikarya</taxon>
        <taxon>Ascomycota</taxon>
        <taxon>Pezizomycotina</taxon>
        <taxon>Dothideomycetes</taxon>
        <taxon>Pleosporomycetidae</taxon>
        <taxon>Pleosporales</taxon>
        <taxon>Pleosporineae</taxon>
        <taxon>Phaeosphaeriaceae</taxon>
        <taxon>Parastagonospora</taxon>
    </lineage>
</organism>
<evidence type="ECO:0000256" key="6">
    <source>
        <dbReference type="PIRSR" id="PIRSR602401-1"/>
    </source>
</evidence>
<dbReference type="InterPro" id="IPR017972">
    <property type="entry name" value="Cyt_P450_CS"/>
</dbReference>
<evidence type="ECO:0008006" key="10">
    <source>
        <dbReference type="Google" id="ProtNLM"/>
    </source>
</evidence>
<dbReference type="InterPro" id="IPR050364">
    <property type="entry name" value="Cytochrome_P450_fung"/>
</dbReference>
<dbReference type="InterPro" id="IPR036396">
    <property type="entry name" value="Cyt_P450_sf"/>
</dbReference>
<dbReference type="GO" id="GO:0020037">
    <property type="term" value="F:heme binding"/>
    <property type="evidence" value="ECO:0007669"/>
    <property type="project" value="InterPro"/>
</dbReference>
<dbReference type="PRINTS" id="PR00463">
    <property type="entry name" value="EP450I"/>
</dbReference>
<comment type="cofactor">
    <cofactor evidence="6">
        <name>heme</name>
        <dbReference type="ChEBI" id="CHEBI:30413"/>
    </cofactor>
</comment>
<dbReference type="eggNOG" id="KOG0156">
    <property type="taxonomic scope" value="Eukaryota"/>
</dbReference>
<dbReference type="Pfam" id="PF00067">
    <property type="entry name" value="p450"/>
    <property type="match status" value="2"/>
</dbReference>
<dbReference type="VEuPathDB" id="FungiDB:JI435_122800"/>
<dbReference type="GO" id="GO:0016705">
    <property type="term" value="F:oxidoreductase activity, acting on paired donors, with incorporation or reduction of molecular oxygen"/>
    <property type="evidence" value="ECO:0007669"/>
    <property type="project" value="InterPro"/>
</dbReference>
<dbReference type="KEGG" id="pno:SNOG_12280"/>
<dbReference type="PROSITE" id="PS00086">
    <property type="entry name" value="CYTOCHROME_P450"/>
    <property type="match status" value="1"/>
</dbReference>
<gene>
    <name evidence="8" type="ORF">SNOG_12280</name>
</gene>
<evidence type="ECO:0000256" key="5">
    <source>
        <dbReference type="ARBA" id="ARBA00023033"/>
    </source>
</evidence>
<proteinExistence type="inferred from homology"/>
<dbReference type="InterPro" id="IPR001128">
    <property type="entry name" value="Cyt_P450"/>
</dbReference>
<dbReference type="EMBL" id="CH445346">
    <property type="protein sequence ID" value="EAT80093.2"/>
    <property type="molecule type" value="Genomic_DNA"/>
</dbReference>
<evidence type="ECO:0000256" key="1">
    <source>
        <dbReference type="ARBA" id="ARBA00010617"/>
    </source>
</evidence>
<keyword evidence="3 7" id="KW-0560">Oxidoreductase</keyword>
<reference evidence="9" key="1">
    <citation type="journal article" date="2007" name="Plant Cell">
        <title>Dothideomycete-plant interactions illuminated by genome sequencing and EST analysis of the wheat pathogen Stagonospora nodorum.</title>
        <authorList>
            <person name="Hane J.K."/>
            <person name="Lowe R.G."/>
            <person name="Solomon P.S."/>
            <person name="Tan K.C."/>
            <person name="Schoch C.L."/>
            <person name="Spatafora J.W."/>
            <person name="Crous P.W."/>
            <person name="Kodira C."/>
            <person name="Birren B.W."/>
            <person name="Galagan J.E."/>
            <person name="Torriani S.F."/>
            <person name="McDonald B.A."/>
            <person name="Oliver R.P."/>
        </authorList>
    </citation>
    <scope>NUCLEOTIDE SEQUENCE [LARGE SCALE GENOMIC DNA]</scope>
    <source>
        <strain evidence="9">SN15 / ATCC MYA-4574 / FGSC 10173</strain>
    </source>
</reference>
<protein>
    <recommendedName>
        <fullName evidence="10">Cytochrome P450</fullName>
    </recommendedName>
</protein>
<keyword evidence="6 7" id="KW-0349">Heme</keyword>
<keyword evidence="4 6" id="KW-0408">Iron</keyword>
<dbReference type="PANTHER" id="PTHR46300">
    <property type="entry name" value="P450, PUTATIVE (EUROFUNG)-RELATED-RELATED"/>
    <property type="match status" value="1"/>
</dbReference>
<evidence type="ECO:0000256" key="4">
    <source>
        <dbReference type="ARBA" id="ARBA00023004"/>
    </source>
</evidence>
<dbReference type="VEuPathDB" id="FungiDB:JI435_148930"/>
<feature type="binding site" description="axial binding residue" evidence="6">
    <location>
        <position position="362"/>
    </location>
    <ligand>
        <name>heme</name>
        <dbReference type="ChEBI" id="CHEBI:30413"/>
    </ligand>
    <ligandPart>
        <name>Fe</name>
        <dbReference type="ChEBI" id="CHEBI:18248"/>
    </ligandPart>
</feature>
<keyword evidence="5 7" id="KW-0503">Monooxygenase</keyword>
<dbReference type="InterPro" id="IPR002401">
    <property type="entry name" value="Cyt_P450_E_grp-I"/>
</dbReference>
<dbReference type="PANTHER" id="PTHR46300:SF2">
    <property type="entry name" value="CYTOCHROME P450 MONOOXYGENASE ALNH-RELATED"/>
    <property type="match status" value="1"/>
</dbReference>
<dbReference type="GeneID" id="5979413"/>
<evidence type="ECO:0000313" key="9">
    <source>
        <dbReference type="Proteomes" id="UP000001055"/>
    </source>
</evidence>
<accession>Q0U7I4</accession>
<comment type="similarity">
    <text evidence="1 7">Belongs to the cytochrome P450 family.</text>
</comment>
<evidence type="ECO:0000256" key="3">
    <source>
        <dbReference type="ARBA" id="ARBA00023002"/>
    </source>
</evidence>
<dbReference type="RefSeq" id="XP_001802505.1">
    <property type="nucleotide sequence ID" value="XM_001802453.1"/>
</dbReference>
<dbReference type="CDD" id="cd11065">
    <property type="entry name" value="CYP64-like"/>
    <property type="match status" value="1"/>
</dbReference>
<dbReference type="SUPFAM" id="SSF48264">
    <property type="entry name" value="Cytochrome P450"/>
    <property type="match status" value="1"/>
</dbReference>
<dbReference type="HOGENOM" id="CLU_001570_2_1_1"/>